<gene>
    <name evidence="2" type="ORF">J2S77_001515</name>
</gene>
<accession>A0ABT9VEX8</accession>
<dbReference type="EMBL" id="JAUSTQ010000005">
    <property type="protein sequence ID" value="MDQ0159531.1"/>
    <property type="molecule type" value="Genomic_DNA"/>
</dbReference>
<evidence type="ECO:0000313" key="2">
    <source>
        <dbReference type="EMBL" id="MDQ0159531.1"/>
    </source>
</evidence>
<organism evidence="2 3">
    <name type="scientific">Alkalibacillus salilacus</name>
    <dbReference type="NCBI Taxonomy" id="284582"/>
    <lineage>
        <taxon>Bacteria</taxon>
        <taxon>Bacillati</taxon>
        <taxon>Bacillota</taxon>
        <taxon>Bacilli</taxon>
        <taxon>Bacillales</taxon>
        <taxon>Bacillaceae</taxon>
        <taxon>Alkalibacillus</taxon>
    </lineage>
</organism>
<keyword evidence="3" id="KW-1185">Reference proteome</keyword>
<dbReference type="Pfam" id="PF26149">
    <property type="entry name" value="YuzK"/>
    <property type="match status" value="1"/>
</dbReference>
<dbReference type="Proteomes" id="UP001224359">
    <property type="component" value="Unassembled WGS sequence"/>
</dbReference>
<feature type="region of interest" description="Disordered" evidence="1">
    <location>
        <begin position="36"/>
        <end position="56"/>
    </location>
</feature>
<proteinExistence type="predicted"/>
<reference evidence="2 3" key="1">
    <citation type="submission" date="2023-07" db="EMBL/GenBank/DDBJ databases">
        <title>Genomic Encyclopedia of Type Strains, Phase IV (KMG-IV): sequencing the most valuable type-strain genomes for metagenomic binning, comparative biology and taxonomic classification.</title>
        <authorList>
            <person name="Goeker M."/>
        </authorList>
    </citation>
    <scope>NUCLEOTIDE SEQUENCE [LARGE SCALE GENOMIC DNA]</scope>
    <source>
        <strain evidence="2 3">DSM 16460</strain>
    </source>
</reference>
<evidence type="ECO:0000256" key="1">
    <source>
        <dbReference type="SAM" id="MobiDB-lite"/>
    </source>
</evidence>
<dbReference type="InterPro" id="IPR058676">
    <property type="entry name" value="YuzK"/>
</dbReference>
<protein>
    <submittedName>
        <fullName evidence="2">Uncharacterized protein</fullName>
    </submittedName>
</protein>
<name>A0ABT9VEX8_9BACI</name>
<evidence type="ECO:0000313" key="3">
    <source>
        <dbReference type="Proteomes" id="UP001224359"/>
    </source>
</evidence>
<comment type="caution">
    <text evidence="2">The sequence shown here is derived from an EMBL/GenBank/DDBJ whole genome shotgun (WGS) entry which is preliminary data.</text>
</comment>
<sequence>MNYTSDMEKAMQQSHGIGYEEYSRKLENQLAVERRREQEYQQSQKMVSDVDRMIHR</sequence>